<reference evidence="3" key="1">
    <citation type="journal article" date="2019" name="Int. J. Syst. Evol. Microbiol.">
        <title>The Global Catalogue of Microorganisms (GCM) 10K type strain sequencing project: providing services to taxonomists for standard genome sequencing and annotation.</title>
        <authorList>
            <consortium name="The Broad Institute Genomics Platform"/>
            <consortium name="The Broad Institute Genome Sequencing Center for Infectious Disease"/>
            <person name="Wu L."/>
            <person name="Ma J."/>
        </authorList>
    </citation>
    <scope>NUCLEOTIDE SEQUENCE [LARGE SCALE GENOMIC DNA]</scope>
    <source>
        <strain evidence="3">XZYJT-10</strain>
    </source>
</reference>
<proteinExistence type="predicted"/>
<protein>
    <submittedName>
        <fullName evidence="2">Uma2 family endonuclease</fullName>
    </submittedName>
</protein>
<accession>A0ABW2HRK8</accession>
<comment type="caution">
    <text evidence="2">The sequence shown here is derived from an EMBL/GenBank/DDBJ whole genome shotgun (WGS) entry which is preliminary data.</text>
</comment>
<dbReference type="PANTHER" id="PTHR35400:SF3">
    <property type="entry name" value="SLL1072 PROTEIN"/>
    <property type="match status" value="1"/>
</dbReference>
<dbReference type="Gene3D" id="3.90.1570.10">
    <property type="entry name" value="tt1808, chain A"/>
    <property type="match status" value="1"/>
</dbReference>
<gene>
    <name evidence="2" type="ORF">ACFQS1_14215</name>
</gene>
<name>A0ABW2HRK8_9ACTN</name>
<feature type="domain" description="Putative restriction endonuclease" evidence="1">
    <location>
        <begin position="29"/>
        <end position="172"/>
    </location>
</feature>
<dbReference type="CDD" id="cd06260">
    <property type="entry name" value="DUF820-like"/>
    <property type="match status" value="1"/>
</dbReference>
<dbReference type="GO" id="GO:0004519">
    <property type="term" value="F:endonuclease activity"/>
    <property type="evidence" value="ECO:0007669"/>
    <property type="project" value="UniProtKB-KW"/>
</dbReference>
<dbReference type="InterPro" id="IPR008538">
    <property type="entry name" value="Uma2"/>
</dbReference>
<keyword evidence="3" id="KW-1185">Reference proteome</keyword>
<sequence length="210" mass="23030">MTPPEEVPMTAALQLPSLLDEKQDWTVDDLASLPKDLRYELIDGRLLLPSPTVFHRDVCHELVSALRPHCPSGYRAVIDVSLEVDPLNEPRTDVVVARMAGGLRSPAPISGALLLAEVISPTSHFRDMHAKAKVFAGAGVESYWVVDPTFRGGVVLTEFRLGEDKQYEIVTSTNKVFSTDVPFPATVDVPALTKLLNEYRLAEREGPSIG</sequence>
<keyword evidence="2" id="KW-0540">Nuclease</keyword>
<dbReference type="Proteomes" id="UP001596548">
    <property type="component" value="Unassembled WGS sequence"/>
</dbReference>
<keyword evidence="2" id="KW-0378">Hydrolase</keyword>
<dbReference type="EMBL" id="JBHTBJ010000008">
    <property type="protein sequence ID" value="MFC7275145.1"/>
    <property type="molecule type" value="Genomic_DNA"/>
</dbReference>
<dbReference type="Pfam" id="PF05685">
    <property type="entry name" value="Uma2"/>
    <property type="match status" value="1"/>
</dbReference>
<organism evidence="2 3">
    <name type="scientific">Paractinoplanes rhizophilus</name>
    <dbReference type="NCBI Taxonomy" id="1416877"/>
    <lineage>
        <taxon>Bacteria</taxon>
        <taxon>Bacillati</taxon>
        <taxon>Actinomycetota</taxon>
        <taxon>Actinomycetes</taxon>
        <taxon>Micromonosporales</taxon>
        <taxon>Micromonosporaceae</taxon>
        <taxon>Paractinoplanes</taxon>
    </lineage>
</organism>
<dbReference type="RefSeq" id="WP_378967934.1">
    <property type="nucleotide sequence ID" value="NZ_JBHTBJ010000008.1"/>
</dbReference>
<evidence type="ECO:0000259" key="1">
    <source>
        <dbReference type="Pfam" id="PF05685"/>
    </source>
</evidence>
<dbReference type="InterPro" id="IPR012296">
    <property type="entry name" value="Nuclease_put_TT1808"/>
</dbReference>
<dbReference type="PANTHER" id="PTHR35400">
    <property type="entry name" value="SLR1083 PROTEIN"/>
    <property type="match status" value="1"/>
</dbReference>
<dbReference type="SUPFAM" id="SSF52980">
    <property type="entry name" value="Restriction endonuclease-like"/>
    <property type="match status" value="1"/>
</dbReference>
<evidence type="ECO:0000313" key="2">
    <source>
        <dbReference type="EMBL" id="MFC7275145.1"/>
    </source>
</evidence>
<evidence type="ECO:0000313" key="3">
    <source>
        <dbReference type="Proteomes" id="UP001596548"/>
    </source>
</evidence>
<dbReference type="InterPro" id="IPR011335">
    <property type="entry name" value="Restrct_endonuc-II-like"/>
</dbReference>
<keyword evidence="2" id="KW-0255">Endonuclease</keyword>